<dbReference type="OrthoDB" id="785331at2759"/>
<keyword evidence="2" id="KW-1185">Reference proteome</keyword>
<dbReference type="Proteomes" id="UP000257109">
    <property type="component" value="Unassembled WGS sequence"/>
</dbReference>
<evidence type="ECO:0000313" key="2">
    <source>
        <dbReference type="Proteomes" id="UP000257109"/>
    </source>
</evidence>
<name>A0A371FNE9_MUCPR</name>
<dbReference type="PANTHER" id="PTHR32444:SF234">
    <property type="entry name" value="RECEPTOR-LIKE SERINE_THREONINE-PROTEIN KINASE"/>
    <property type="match status" value="1"/>
</dbReference>
<accession>A0A371FNE9</accession>
<dbReference type="PANTHER" id="PTHR32444">
    <property type="entry name" value="BULB-TYPE LECTIN DOMAIN-CONTAINING PROTEIN"/>
    <property type="match status" value="1"/>
</dbReference>
<gene>
    <name evidence="1" type="ORF">CR513_39693</name>
</gene>
<dbReference type="STRING" id="157652.A0A371FNE9"/>
<proteinExistence type="predicted"/>
<comment type="caution">
    <text evidence="1">The sequence shown here is derived from an EMBL/GenBank/DDBJ whole genome shotgun (WGS) entry which is preliminary data.</text>
</comment>
<feature type="non-terminal residue" evidence="1">
    <location>
        <position position="1"/>
    </location>
</feature>
<reference evidence="1" key="1">
    <citation type="submission" date="2018-05" db="EMBL/GenBank/DDBJ databases">
        <title>Draft genome of Mucuna pruriens seed.</title>
        <authorList>
            <person name="Nnadi N.E."/>
            <person name="Vos R."/>
            <person name="Hasami M.H."/>
            <person name="Devisetty U.K."/>
            <person name="Aguiy J.C."/>
        </authorList>
    </citation>
    <scope>NUCLEOTIDE SEQUENCE [LARGE SCALE GENOMIC DNA]</scope>
    <source>
        <strain evidence="1">JCA_2017</strain>
    </source>
</reference>
<dbReference type="AlphaFoldDB" id="A0A371FNE9"/>
<evidence type="ECO:0000313" key="1">
    <source>
        <dbReference type="EMBL" id="RDX79849.1"/>
    </source>
</evidence>
<organism evidence="1 2">
    <name type="scientific">Mucuna pruriens</name>
    <name type="common">Velvet bean</name>
    <name type="synonym">Dolichos pruriens</name>
    <dbReference type="NCBI Taxonomy" id="157652"/>
    <lineage>
        <taxon>Eukaryota</taxon>
        <taxon>Viridiplantae</taxon>
        <taxon>Streptophyta</taxon>
        <taxon>Embryophyta</taxon>
        <taxon>Tracheophyta</taxon>
        <taxon>Spermatophyta</taxon>
        <taxon>Magnoliopsida</taxon>
        <taxon>eudicotyledons</taxon>
        <taxon>Gunneridae</taxon>
        <taxon>Pentapetalae</taxon>
        <taxon>rosids</taxon>
        <taxon>fabids</taxon>
        <taxon>Fabales</taxon>
        <taxon>Fabaceae</taxon>
        <taxon>Papilionoideae</taxon>
        <taxon>50 kb inversion clade</taxon>
        <taxon>NPAAA clade</taxon>
        <taxon>indigoferoid/millettioid clade</taxon>
        <taxon>Phaseoleae</taxon>
        <taxon>Mucuna</taxon>
    </lineage>
</organism>
<dbReference type="EMBL" id="QJKJ01008414">
    <property type="protein sequence ID" value="RDX79849.1"/>
    <property type="molecule type" value="Genomic_DNA"/>
</dbReference>
<sequence length="215" mass="24779">HLTYPLFKHTRQPQNRYLVNKRNNKNKSCRCGGTTFRLRQLELYNLEPKSFDHPSDTLLPGLDFKTGLNTSLTANPEEVTWKGPTEYYRSGPMEGVDVKFPSSPGKLHDCVQQGLVYLTYRTNDKSVISRIVLNQTLYVRQRLKWIRDSQTWSVSFAVANMQVFRWVRARQIDWNHGCRDKNKNGFGKFSNVKPPDTTSKGAKNVLALQARSNKA</sequence>
<feature type="non-terminal residue" evidence="1">
    <location>
        <position position="215"/>
    </location>
</feature>
<protein>
    <submittedName>
        <fullName evidence="1">Uncharacterized protein</fullName>
    </submittedName>
</protein>